<dbReference type="Pfam" id="PF10067">
    <property type="entry name" value="DUF2306"/>
    <property type="match status" value="1"/>
</dbReference>
<evidence type="ECO:0000256" key="2">
    <source>
        <dbReference type="SAM" id="Phobius"/>
    </source>
</evidence>
<feature type="region of interest" description="Disordered" evidence="1">
    <location>
        <begin position="1"/>
        <end position="24"/>
    </location>
</feature>
<comment type="caution">
    <text evidence="3">The sequence shown here is derived from an EMBL/GenBank/DDBJ whole genome shotgun (WGS) entry which is preliminary data.</text>
</comment>
<sequence>MDTSTSAPVPAPRPETGRAPRRRTPGWLVPTGLLLLSAVPIIAGAMRVTELSSGADVTAENARFFDSPVPVVTHIVTVTVYSLLGAFQFVPSLRRRAWHRRAGRVVAPAGVIAALSGLWMAVFYDLPDMDGVALMVMRLVVGTAMAGGIVTAVLAILRGDVARHRAWMIRAYALGLGAGTQVFTSAPAALVFGPPDEFWRAVQMGAGWAINLAVAEWVIRRGGPRRAPRRAGRATPAGGIRRGEPVDTMSA</sequence>
<organism evidence="3 4">
    <name type="scientific">Agromyces rhizosphaerae</name>
    <dbReference type="NCBI Taxonomy" id="88374"/>
    <lineage>
        <taxon>Bacteria</taxon>
        <taxon>Bacillati</taxon>
        <taxon>Actinomycetota</taxon>
        <taxon>Actinomycetes</taxon>
        <taxon>Micrococcales</taxon>
        <taxon>Microbacteriaceae</taxon>
        <taxon>Agromyces</taxon>
    </lineage>
</organism>
<dbReference type="AlphaFoldDB" id="A0A9W6CU07"/>
<name>A0A9W6CU07_9MICO</name>
<keyword evidence="2" id="KW-1133">Transmembrane helix</keyword>
<reference evidence="3" key="1">
    <citation type="submission" date="2022-12" db="EMBL/GenBank/DDBJ databases">
        <title>Reference genome sequencing for broad-spectrum identification of bacterial and archaeal isolates by mass spectrometry.</title>
        <authorList>
            <person name="Sekiguchi Y."/>
            <person name="Tourlousse D.M."/>
        </authorList>
    </citation>
    <scope>NUCLEOTIDE SEQUENCE</scope>
    <source>
        <strain evidence="3">14</strain>
    </source>
</reference>
<evidence type="ECO:0000313" key="4">
    <source>
        <dbReference type="Proteomes" id="UP001144396"/>
    </source>
</evidence>
<feature type="transmembrane region" description="Helical" evidence="2">
    <location>
        <begin position="69"/>
        <end position="90"/>
    </location>
</feature>
<dbReference type="EMBL" id="BSDP01000001">
    <property type="protein sequence ID" value="GLI26352.1"/>
    <property type="molecule type" value="Genomic_DNA"/>
</dbReference>
<gene>
    <name evidence="3" type="ORF">ARHIZOSPH14_05940</name>
</gene>
<feature type="transmembrane region" description="Helical" evidence="2">
    <location>
        <begin position="136"/>
        <end position="157"/>
    </location>
</feature>
<feature type="transmembrane region" description="Helical" evidence="2">
    <location>
        <begin position="169"/>
        <end position="192"/>
    </location>
</feature>
<dbReference type="InterPro" id="IPR018750">
    <property type="entry name" value="DUF2306_membrane"/>
</dbReference>
<feature type="transmembrane region" description="Helical" evidence="2">
    <location>
        <begin position="102"/>
        <end position="124"/>
    </location>
</feature>
<feature type="transmembrane region" description="Helical" evidence="2">
    <location>
        <begin position="27"/>
        <end position="49"/>
    </location>
</feature>
<evidence type="ECO:0000313" key="3">
    <source>
        <dbReference type="EMBL" id="GLI26352.1"/>
    </source>
</evidence>
<dbReference type="RefSeq" id="WP_281882352.1">
    <property type="nucleotide sequence ID" value="NZ_BSDP01000001.1"/>
</dbReference>
<protein>
    <submittedName>
        <fullName evidence="3">Membrane protein</fullName>
    </submittedName>
</protein>
<accession>A0A9W6CU07</accession>
<dbReference type="Proteomes" id="UP001144396">
    <property type="component" value="Unassembled WGS sequence"/>
</dbReference>
<keyword evidence="2" id="KW-0812">Transmembrane</keyword>
<feature type="transmembrane region" description="Helical" evidence="2">
    <location>
        <begin position="198"/>
        <end position="219"/>
    </location>
</feature>
<proteinExistence type="predicted"/>
<evidence type="ECO:0000256" key="1">
    <source>
        <dbReference type="SAM" id="MobiDB-lite"/>
    </source>
</evidence>
<keyword evidence="2" id="KW-0472">Membrane</keyword>
<keyword evidence="4" id="KW-1185">Reference proteome</keyword>
<feature type="region of interest" description="Disordered" evidence="1">
    <location>
        <begin position="225"/>
        <end position="251"/>
    </location>
</feature>